<comment type="caution">
    <text evidence="7">The sequence shown here is derived from an EMBL/GenBank/DDBJ whole genome shotgun (WGS) entry which is preliminary data.</text>
</comment>
<evidence type="ECO:0000256" key="1">
    <source>
        <dbReference type="ARBA" id="ARBA00001974"/>
    </source>
</evidence>
<dbReference type="EMBL" id="JAMQAW010000092">
    <property type="protein sequence ID" value="MCM2393875.1"/>
    <property type="molecule type" value="Genomic_DNA"/>
</dbReference>
<comment type="similarity">
    <text evidence="2">Belongs to the ETF alpha-subunit/FixB family.</text>
</comment>
<feature type="non-terminal residue" evidence="7">
    <location>
        <position position="195"/>
    </location>
</feature>
<dbReference type="PANTHER" id="PTHR43153">
    <property type="entry name" value="ELECTRON TRANSFER FLAVOPROTEIN ALPHA"/>
    <property type="match status" value="1"/>
</dbReference>
<feature type="domain" description="Electron transfer flavoprotein alpha/beta-subunit N-terminal" evidence="6">
    <location>
        <begin position="4"/>
        <end position="191"/>
    </location>
</feature>
<dbReference type="SUPFAM" id="SSF52402">
    <property type="entry name" value="Adenine nucleotide alpha hydrolases-like"/>
    <property type="match status" value="1"/>
</dbReference>
<sequence length="195" mass="20879">MADVLVYVDHLNGAVRKPTLELLTLARRLGNPIALALGPGATDTIPTLAEHGATHIYTHDAPEYTTHHTTPHLNALHTTYTQTQPTTVLITSTTDNKEIAARLALRTNSGLITDATDITPTKNGPTTTQTAFAASYTTHSHTTHGTPIITIKPNSTPIQTHPTTPQHTTLTPTTPTTPTTHITQNTPRTATGRPE</sequence>
<evidence type="ECO:0000256" key="2">
    <source>
        <dbReference type="ARBA" id="ARBA00005817"/>
    </source>
</evidence>
<evidence type="ECO:0000256" key="4">
    <source>
        <dbReference type="ARBA" id="ARBA00025649"/>
    </source>
</evidence>
<evidence type="ECO:0000313" key="7">
    <source>
        <dbReference type="EMBL" id="MCM2393875.1"/>
    </source>
</evidence>
<dbReference type="InterPro" id="IPR014730">
    <property type="entry name" value="ETF_a/b_N"/>
</dbReference>
<protein>
    <submittedName>
        <fullName evidence="7">Electron transfer flavoprotein subunit alpha/FixB family protein</fullName>
    </submittedName>
</protein>
<comment type="cofactor">
    <cofactor evidence="1">
        <name>FAD</name>
        <dbReference type="ChEBI" id="CHEBI:57692"/>
    </cofactor>
</comment>
<gene>
    <name evidence="7" type="ORF">NBG84_37355</name>
</gene>
<dbReference type="PANTHER" id="PTHR43153:SF1">
    <property type="entry name" value="ELECTRON TRANSFER FLAVOPROTEIN SUBUNIT ALPHA, MITOCHONDRIAL"/>
    <property type="match status" value="1"/>
</dbReference>
<comment type="function">
    <text evidence="4">The electron transfer flavoprotein serves as a specific electron acceptor for other dehydrogenases. It transfers the electrons to the main respiratory chain via ETF-ubiquinone oxidoreductase (ETF dehydrogenase).</text>
</comment>
<name>A0ABT0V0N0_9ACTN</name>
<evidence type="ECO:0000256" key="5">
    <source>
        <dbReference type="SAM" id="MobiDB-lite"/>
    </source>
</evidence>
<organism evidence="7 8">
    <name type="scientific">Streptomyces albipurpureus</name>
    <dbReference type="NCBI Taxonomy" id="2897419"/>
    <lineage>
        <taxon>Bacteria</taxon>
        <taxon>Bacillati</taxon>
        <taxon>Actinomycetota</taxon>
        <taxon>Actinomycetes</taxon>
        <taxon>Kitasatosporales</taxon>
        <taxon>Streptomycetaceae</taxon>
        <taxon>Streptomyces</taxon>
    </lineage>
</organism>
<dbReference type="SMART" id="SM00893">
    <property type="entry name" value="ETF"/>
    <property type="match status" value="1"/>
</dbReference>
<feature type="region of interest" description="Disordered" evidence="5">
    <location>
        <begin position="153"/>
        <end position="195"/>
    </location>
</feature>
<dbReference type="InterPro" id="IPR001308">
    <property type="entry name" value="ETF_a/FixB"/>
</dbReference>
<keyword evidence="8" id="KW-1185">Reference proteome</keyword>
<dbReference type="Proteomes" id="UP001431429">
    <property type="component" value="Unassembled WGS sequence"/>
</dbReference>
<evidence type="ECO:0000313" key="8">
    <source>
        <dbReference type="Proteomes" id="UP001431429"/>
    </source>
</evidence>
<evidence type="ECO:0000256" key="3">
    <source>
        <dbReference type="ARBA" id="ARBA00011355"/>
    </source>
</evidence>
<accession>A0ABT0V0N0</accession>
<reference evidence="7" key="1">
    <citation type="submission" date="2022-06" db="EMBL/GenBank/DDBJ databases">
        <title>Genome public.</title>
        <authorList>
            <person name="Sun Q."/>
        </authorList>
    </citation>
    <scope>NUCLEOTIDE SEQUENCE</scope>
    <source>
        <strain evidence="7">CWNU-1</strain>
    </source>
</reference>
<feature type="compositionally biased region" description="Low complexity" evidence="5">
    <location>
        <begin position="153"/>
        <end position="189"/>
    </location>
</feature>
<proteinExistence type="inferred from homology"/>
<evidence type="ECO:0000259" key="6">
    <source>
        <dbReference type="SMART" id="SM00893"/>
    </source>
</evidence>
<dbReference type="Pfam" id="PF01012">
    <property type="entry name" value="ETF"/>
    <property type="match status" value="1"/>
</dbReference>
<comment type="subunit">
    <text evidence="3">Heterodimer of an alpha and a beta subunit.</text>
</comment>
<dbReference type="Gene3D" id="3.40.50.620">
    <property type="entry name" value="HUPs"/>
    <property type="match status" value="1"/>
</dbReference>
<dbReference type="InterPro" id="IPR014729">
    <property type="entry name" value="Rossmann-like_a/b/a_fold"/>
</dbReference>